<feature type="domain" description="N-acetyltransferase" evidence="1">
    <location>
        <begin position="3"/>
        <end position="148"/>
    </location>
</feature>
<dbReference type="RefSeq" id="WP_014354588.1">
    <property type="nucleotide sequence ID" value="NC_016894.1"/>
</dbReference>
<reference evidence="2 3" key="2">
    <citation type="journal article" date="2012" name="PLoS ONE">
        <title>An ancient pathway combining carbon dioxide fixation with the generation and utilization of a sodium ion gradient for ATP synthesis.</title>
        <authorList>
            <person name="Poehlein A."/>
            <person name="Schmidt S."/>
            <person name="Kaster A.K."/>
            <person name="Goenrich M."/>
            <person name="Vollmers J."/>
            <person name="Thurmer A."/>
            <person name="Bertsch J."/>
            <person name="Schuchmann K."/>
            <person name="Voigt B."/>
            <person name="Hecker M."/>
            <person name="Daniel R."/>
            <person name="Thauer R.K."/>
            <person name="Gottschalk G."/>
            <person name="Muller V."/>
        </authorList>
    </citation>
    <scope>NUCLEOTIDE SEQUENCE [LARGE SCALE GENOMIC DNA]</scope>
    <source>
        <strain evidence="3">ATCC 29683 / DSM 1030 / JCM 2381 / KCTC 1655 / WB1</strain>
    </source>
</reference>
<dbReference type="AlphaFoldDB" id="H6LFN9"/>
<dbReference type="EC" id="2.3.1.-" evidence="2"/>
<organism evidence="2 3">
    <name type="scientific">Acetobacterium woodii (strain ATCC 29683 / DSM 1030 / JCM 2381 / KCTC 1655 / WB1)</name>
    <dbReference type="NCBI Taxonomy" id="931626"/>
    <lineage>
        <taxon>Bacteria</taxon>
        <taxon>Bacillati</taxon>
        <taxon>Bacillota</taxon>
        <taxon>Clostridia</taxon>
        <taxon>Eubacteriales</taxon>
        <taxon>Eubacteriaceae</taxon>
        <taxon>Acetobacterium</taxon>
    </lineage>
</organism>
<name>H6LFN9_ACEWD</name>
<keyword evidence="2" id="KW-0012">Acyltransferase</keyword>
<dbReference type="HOGENOM" id="CLU_105077_1_2_9"/>
<evidence type="ECO:0000313" key="3">
    <source>
        <dbReference type="Proteomes" id="UP000007177"/>
    </source>
</evidence>
<dbReference type="Gene3D" id="3.40.630.30">
    <property type="match status" value="1"/>
</dbReference>
<dbReference type="SUPFAM" id="SSF55729">
    <property type="entry name" value="Acyl-CoA N-acyltransferases (Nat)"/>
    <property type="match status" value="1"/>
</dbReference>
<dbReference type="Pfam" id="PF00583">
    <property type="entry name" value="Acetyltransf_1"/>
    <property type="match status" value="1"/>
</dbReference>
<dbReference type="eggNOG" id="COG0454">
    <property type="taxonomic scope" value="Bacteria"/>
</dbReference>
<reference evidence="3" key="1">
    <citation type="submission" date="2011-07" db="EMBL/GenBank/DDBJ databases">
        <title>Complete genome sequence of Acetobacterium woodii.</title>
        <authorList>
            <person name="Poehlein A."/>
            <person name="Schmidt S."/>
            <person name="Kaster A.-K."/>
            <person name="Goenrich M."/>
            <person name="Vollmers J."/>
            <person name="Thuermer A."/>
            <person name="Gottschalk G."/>
            <person name="Thauer R.K."/>
            <person name="Daniel R."/>
            <person name="Mueller V."/>
        </authorList>
    </citation>
    <scope>NUCLEOTIDE SEQUENCE [LARGE SCALE GENOMIC DNA]</scope>
    <source>
        <strain evidence="3">ATCC 29683 / DSM 1030 / JCM 2381 / KCTC 1655 / WB1</strain>
    </source>
</reference>
<gene>
    <name evidence="2" type="ordered locus">Awo_c01750</name>
</gene>
<dbReference type="InterPro" id="IPR000182">
    <property type="entry name" value="GNAT_dom"/>
</dbReference>
<dbReference type="STRING" id="931626.Awo_c01750"/>
<keyword evidence="3" id="KW-1185">Reference proteome</keyword>
<dbReference type="OrthoDB" id="9127144at2"/>
<sequence>MIIELLELEKKRFNEIYKLMEASFPKEELRTYEQAGAQLEKPDYQILVSKNENNKISAFIATWDLGSFIFLEHLAVDQETRGQGFGTKLMTAYLAAVKKPVIIEVEDEETEIAKRRVGFYQRLGFHLSEFGYNQPIMRGDAHKKIPLRIMAFPEVISEDFFGVFKKQVFTKIYRTTSVS</sequence>
<proteinExistence type="predicted"/>
<evidence type="ECO:0000313" key="2">
    <source>
        <dbReference type="EMBL" id="AFA46984.1"/>
    </source>
</evidence>
<dbReference type="CDD" id="cd04301">
    <property type="entry name" value="NAT_SF"/>
    <property type="match status" value="1"/>
</dbReference>
<dbReference type="Proteomes" id="UP000007177">
    <property type="component" value="Chromosome"/>
</dbReference>
<dbReference type="GO" id="GO:0016747">
    <property type="term" value="F:acyltransferase activity, transferring groups other than amino-acyl groups"/>
    <property type="evidence" value="ECO:0007669"/>
    <property type="project" value="InterPro"/>
</dbReference>
<dbReference type="PROSITE" id="PS51186">
    <property type="entry name" value="GNAT"/>
    <property type="match status" value="1"/>
</dbReference>
<accession>H6LFN9</accession>
<keyword evidence="2" id="KW-0808">Transferase</keyword>
<dbReference type="EMBL" id="CP002987">
    <property type="protein sequence ID" value="AFA46984.1"/>
    <property type="molecule type" value="Genomic_DNA"/>
</dbReference>
<evidence type="ECO:0000259" key="1">
    <source>
        <dbReference type="PROSITE" id="PS51186"/>
    </source>
</evidence>
<protein>
    <submittedName>
        <fullName evidence="2">Acetyltransferase GNAT family</fullName>
        <ecNumber evidence="2">2.3.1.-</ecNumber>
    </submittedName>
</protein>
<dbReference type="KEGG" id="awo:Awo_c01750"/>
<dbReference type="InterPro" id="IPR016181">
    <property type="entry name" value="Acyl_CoA_acyltransferase"/>
</dbReference>